<dbReference type="OrthoDB" id="683469at2759"/>
<gene>
    <name evidence="1" type="ORF">J1N35_038726</name>
</gene>
<dbReference type="AlphaFoldDB" id="A0A9D3ZN32"/>
<evidence type="ECO:0000313" key="1">
    <source>
        <dbReference type="EMBL" id="KAH1047942.1"/>
    </source>
</evidence>
<keyword evidence="2" id="KW-1185">Reference proteome</keyword>
<name>A0A9D3ZN32_9ROSI</name>
<reference evidence="1 2" key="1">
    <citation type="journal article" date="2021" name="Plant Biotechnol. J.">
        <title>Multi-omics assisted identification of the key and species-specific regulatory components of drought-tolerant mechanisms in Gossypium stocksii.</title>
        <authorList>
            <person name="Yu D."/>
            <person name="Ke L."/>
            <person name="Zhang D."/>
            <person name="Wu Y."/>
            <person name="Sun Y."/>
            <person name="Mei J."/>
            <person name="Sun J."/>
            <person name="Sun Y."/>
        </authorList>
    </citation>
    <scope>NUCLEOTIDE SEQUENCE [LARGE SCALE GENOMIC DNA]</scope>
    <source>
        <strain evidence="2">cv. E1</strain>
        <tissue evidence="1">Leaf</tissue>
    </source>
</reference>
<comment type="caution">
    <text evidence="1">The sequence shown here is derived from an EMBL/GenBank/DDBJ whole genome shotgun (WGS) entry which is preliminary data.</text>
</comment>
<sequence>MAMNQLYGEWDASYNKFQWWIAAMREYVPEIVVELHTLPYHDRGNQLHLGKIIFHQMFWTYTQILLITITQDKNKNILPVTFAIFEGKNLES</sequence>
<protein>
    <submittedName>
        <fullName evidence="1">Uncharacterized protein</fullName>
    </submittedName>
</protein>
<proteinExistence type="predicted"/>
<accession>A0A9D3ZN32</accession>
<evidence type="ECO:0000313" key="2">
    <source>
        <dbReference type="Proteomes" id="UP000828251"/>
    </source>
</evidence>
<organism evidence="1 2">
    <name type="scientific">Gossypium stocksii</name>
    <dbReference type="NCBI Taxonomy" id="47602"/>
    <lineage>
        <taxon>Eukaryota</taxon>
        <taxon>Viridiplantae</taxon>
        <taxon>Streptophyta</taxon>
        <taxon>Embryophyta</taxon>
        <taxon>Tracheophyta</taxon>
        <taxon>Spermatophyta</taxon>
        <taxon>Magnoliopsida</taxon>
        <taxon>eudicotyledons</taxon>
        <taxon>Gunneridae</taxon>
        <taxon>Pentapetalae</taxon>
        <taxon>rosids</taxon>
        <taxon>malvids</taxon>
        <taxon>Malvales</taxon>
        <taxon>Malvaceae</taxon>
        <taxon>Malvoideae</taxon>
        <taxon>Gossypium</taxon>
    </lineage>
</organism>
<dbReference type="Proteomes" id="UP000828251">
    <property type="component" value="Unassembled WGS sequence"/>
</dbReference>
<dbReference type="EMBL" id="JAIQCV010000011">
    <property type="protein sequence ID" value="KAH1047942.1"/>
    <property type="molecule type" value="Genomic_DNA"/>
</dbReference>